<feature type="region of interest" description="Disordered" evidence="1">
    <location>
        <begin position="1"/>
        <end position="28"/>
    </location>
</feature>
<feature type="compositionally biased region" description="Basic and acidic residues" evidence="1">
    <location>
        <begin position="79"/>
        <end position="97"/>
    </location>
</feature>
<feature type="region of interest" description="Disordered" evidence="1">
    <location>
        <begin position="63"/>
        <end position="99"/>
    </location>
</feature>
<gene>
    <name evidence="2" type="ORF">ARMGADRAFT_1083341</name>
</gene>
<name>A0A2H3DLA7_ARMGA</name>
<feature type="compositionally biased region" description="Polar residues" evidence="1">
    <location>
        <begin position="200"/>
        <end position="217"/>
    </location>
</feature>
<dbReference type="InParanoid" id="A0A2H3DLA7"/>
<evidence type="ECO:0000313" key="3">
    <source>
        <dbReference type="Proteomes" id="UP000217790"/>
    </source>
</evidence>
<reference evidence="3" key="1">
    <citation type="journal article" date="2017" name="Nat. Ecol. Evol.">
        <title>Genome expansion and lineage-specific genetic innovations in the forest pathogenic fungi Armillaria.</title>
        <authorList>
            <person name="Sipos G."/>
            <person name="Prasanna A.N."/>
            <person name="Walter M.C."/>
            <person name="O'Connor E."/>
            <person name="Balint B."/>
            <person name="Krizsan K."/>
            <person name="Kiss B."/>
            <person name="Hess J."/>
            <person name="Varga T."/>
            <person name="Slot J."/>
            <person name="Riley R."/>
            <person name="Boka B."/>
            <person name="Rigling D."/>
            <person name="Barry K."/>
            <person name="Lee J."/>
            <person name="Mihaltcheva S."/>
            <person name="LaButti K."/>
            <person name="Lipzen A."/>
            <person name="Waldron R."/>
            <person name="Moloney N.M."/>
            <person name="Sperisen C."/>
            <person name="Kredics L."/>
            <person name="Vagvoelgyi C."/>
            <person name="Patrignani A."/>
            <person name="Fitzpatrick D."/>
            <person name="Nagy I."/>
            <person name="Doyle S."/>
            <person name="Anderson J.B."/>
            <person name="Grigoriev I.V."/>
            <person name="Gueldener U."/>
            <person name="Muensterkoetter M."/>
            <person name="Nagy L.G."/>
        </authorList>
    </citation>
    <scope>NUCLEOTIDE SEQUENCE [LARGE SCALE GENOMIC DNA]</scope>
    <source>
        <strain evidence="3">Ar21-2</strain>
    </source>
</reference>
<dbReference type="AlphaFoldDB" id="A0A2H3DLA7"/>
<evidence type="ECO:0000256" key="1">
    <source>
        <dbReference type="SAM" id="MobiDB-lite"/>
    </source>
</evidence>
<dbReference type="Proteomes" id="UP000217790">
    <property type="component" value="Unassembled WGS sequence"/>
</dbReference>
<proteinExistence type="predicted"/>
<protein>
    <submittedName>
        <fullName evidence="2">Uncharacterized protein</fullName>
    </submittedName>
</protein>
<feature type="compositionally biased region" description="Basic and acidic residues" evidence="1">
    <location>
        <begin position="158"/>
        <end position="168"/>
    </location>
</feature>
<sequence length="291" mass="33170">MPSEPNRDIQPETNPWGGWENARPDANPNYPAITQWMDKNIPAFLREWPIPVGDLCPATFELPDLPHHPDPSPPYYRTGADEIPRARPRPLRPEERNSIPFSTMARHRSTRTICIMEGNPLGLSPWPTEDTDNKPGPSQRRGGLSDTLAEPDPFADPHPYRPDDDPFKKYSAPTEPPPGNSDDRTSNNDWSGHTLETRESTWTSTSPLSAAIQSSENRPIPTWPRGYTPIEPGRYILQTRDKESHIHDHELILNRGSWRQTYEPSQSYTKSGWPSKDFEFNLDQETYGDVI</sequence>
<dbReference type="EMBL" id="KZ293667">
    <property type="protein sequence ID" value="PBK89877.1"/>
    <property type="molecule type" value="Genomic_DNA"/>
</dbReference>
<feature type="compositionally biased region" description="Basic and acidic residues" evidence="1">
    <location>
        <begin position="1"/>
        <end position="10"/>
    </location>
</feature>
<feature type="region of interest" description="Disordered" evidence="1">
    <location>
        <begin position="118"/>
        <end position="226"/>
    </location>
</feature>
<evidence type="ECO:0000313" key="2">
    <source>
        <dbReference type="EMBL" id="PBK89877.1"/>
    </source>
</evidence>
<accession>A0A2H3DLA7</accession>
<keyword evidence="3" id="KW-1185">Reference proteome</keyword>
<organism evidence="2 3">
    <name type="scientific">Armillaria gallica</name>
    <name type="common">Bulbous honey fungus</name>
    <name type="synonym">Armillaria bulbosa</name>
    <dbReference type="NCBI Taxonomy" id="47427"/>
    <lineage>
        <taxon>Eukaryota</taxon>
        <taxon>Fungi</taxon>
        <taxon>Dikarya</taxon>
        <taxon>Basidiomycota</taxon>
        <taxon>Agaricomycotina</taxon>
        <taxon>Agaricomycetes</taxon>
        <taxon>Agaricomycetidae</taxon>
        <taxon>Agaricales</taxon>
        <taxon>Marasmiineae</taxon>
        <taxon>Physalacriaceae</taxon>
        <taxon>Armillaria</taxon>
    </lineage>
</organism>